<gene>
    <name evidence="1" type="ORF">HXN55_01415</name>
</gene>
<proteinExistence type="predicted"/>
<dbReference type="InterPro" id="IPR015037">
    <property type="entry name" value="DUF1919"/>
</dbReference>
<dbReference type="RefSeq" id="WP_278488991.1">
    <property type="nucleotide sequence ID" value="NZ_JABZTM010000008.1"/>
</dbReference>
<evidence type="ECO:0000313" key="2">
    <source>
        <dbReference type="Proteomes" id="UP000787419"/>
    </source>
</evidence>
<dbReference type="Pfam" id="PF08942">
    <property type="entry name" value="DUF1919"/>
    <property type="match status" value="1"/>
</dbReference>
<dbReference type="InterPro" id="IPR037226">
    <property type="entry name" value="CAC2185-like_sf"/>
</dbReference>
<accession>A0A9D5WWH6</accession>
<dbReference type="AlphaFoldDB" id="A0A9D5WWH6"/>
<dbReference type="Proteomes" id="UP000787419">
    <property type="component" value="Unassembled WGS sequence"/>
</dbReference>
<comment type="caution">
    <text evidence="1">The sequence shown here is derived from an EMBL/GenBank/DDBJ whole genome shotgun (WGS) entry which is preliminary data.</text>
</comment>
<name>A0A9D5WWH6_9BACT</name>
<dbReference type="EMBL" id="JABZTM010000008">
    <property type="protein sequence ID" value="MBF1446034.1"/>
    <property type="molecule type" value="Genomic_DNA"/>
</dbReference>
<reference evidence="1" key="1">
    <citation type="submission" date="2020-04" db="EMBL/GenBank/DDBJ databases">
        <title>Deep metagenomics examines the oral microbiome during advanced dental caries in children, revealing novel taxa and co-occurrences with host molecules.</title>
        <authorList>
            <person name="Baker J.L."/>
            <person name="Morton J.T."/>
            <person name="Dinis M."/>
            <person name="Alvarez R."/>
            <person name="Tran N.C."/>
            <person name="Knight R."/>
            <person name="Edlund A."/>
        </authorList>
    </citation>
    <scope>NUCLEOTIDE SEQUENCE</scope>
    <source>
        <strain evidence="1">JCVI_32_bin.50</strain>
    </source>
</reference>
<dbReference type="SUPFAM" id="SSF142795">
    <property type="entry name" value="CAC2185-like"/>
    <property type="match status" value="1"/>
</dbReference>
<organism evidence="1 2">
    <name type="scientific">Prevotella nigrescens</name>
    <dbReference type="NCBI Taxonomy" id="28133"/>
    <lineage>
        <taxon>Bacteria</taxon>
        <taxon>Pseudomonadati</taxon>
        <taxon>Bacteroidota</taxon>
        <taxon>Bacteroidia</taxon>
        <taxon>Bacteroidales</taxon>
        <taxon>Prevotellaceae</taxon>
        <taxon>Prevotella</taxon>
    </lineage>
</organism>
<sequence length="223" mass="26739">MGDYKIFFQNHLKGLASRLMTHPRRWYHKKKAKNCKKEKCSIICNNCTGGVILHDLGLRFDTPTINTLFYNADDFLFFVSNIKAFSKSDMYQIPDTNYSYPIGAIKLRERIIKIGLVHYSTFDEGKRKWEERFKRIDYNNLFIIWEGKDITREQLESFKGIQYPKQVYSLDCEDFSKLYPFYVGHIIYRSWFPGKIIEYKHLLSLKRYLDDFNYIKFLNVHSV</sequence>
<protein>
    <submittedName>
        <fullName evidence="1">DUF1919 domain-containing protein</fullName>
    </submittedName>
</protein>
<evidence type="ECO:0000313" key="1">
    <source>
        <dbReference type="EMBL" id="MBF1446034.1"/>
    </source>
</evidence>